<feature type="transmembrane region" description="Helical" evidence="6">
    <location>
        <begin position="453"/>
        <end position="473"/>
    </location>
</feature>
<reference evidence="8 9" key="1">
    <citation type="journal article" date="2016" name="BMC Genomics">
        <title>Genomic analysis of the nitrate-respiring Sphingopyxis granuli (formerly Sphingomonas macrogoltabida) strain TFA.</title>
        <authorList>
            <person name="Garcia-Romero I."/>
            <person name="Perez-Pulido A.J."/>
            <person name="Gonzalez-Flores Y.E."/>
            <person name="Reyes-Ramirez F."/>
            <person name="Santero E."/>
            <person name="Floriano B."/>
        </authorList>
    </citation>
    <scope>NUCLEOTIDE SEQUENCE [LARGE SCALE GENOMIC DNA]</scope>
    <source>
        <strain evidence="8 9">TFA</strain>
    </source>
</reference>
<evidence type="ECO:0000256" key="5">
    <source>
        <dbReference type="ARBA" id="ARBA00023136"/>
    </source>
</evidence>
<evidence type="ECO:0000256" key="3">
    <source>
        <dbReference type="ARBA" id="ARBA00022692"/>
    </source>
</evidence>
<comment type="subcellular location">
    <subcellularLocation>
        <location evidence="1">Membrane</location>
        <topology evidence="1">Multi-pass membrane protein</topology>
    </subcellularLocation>
</comment>
<feature type="transmembrane region" description="Helical" evidence="6">
    <location>
        <begin position="331"/>
        <end position="353"/>
    </location>
</feature>
<dbReference type="KEGG" id="sgi:SGRAN_2683"/>
<dbReference type="SUPFAM" id="SSF103473">
    <property type="entry name" value="MFS general substrate transporter"/>
    <property type="match status" value="1"/>
</dbReference>
<evidence type="ECO:0000256" key="6">
    <source>
        <dbReference type="SAM" id="Phobius"/>
    </source>
</evidence>
<keyword evidence="9" id="KW-1185">Reference proteome</keyword>
<dbReference type="InterPro" id="IPR044770">
    <property type="entry name" value="MFS_spinster-like"/>
</dbReference>
<keyword evidence="2" id="KW-0813">Transport</keyword>
<dbReference type="PANTHER" id="PTHR23505">
    <property type="entry name" value="SPINSTER"/>
    <property type="match status" value="1"/>
</dbReference>
<dbReference type="InterPro" id="IPR020846">
    <property type="entry name" value="MFS_dom"/>
</dbReference>
<dbReference type="RefSeq" id="WP_067184439.1">
    <property type="nucleotide sequence ID" value="NZ_CP012199.1"/>
</dbReference>
<keyword evidence="5 6" id="KW-0472">Membrane</keyword>
<feature type="transmembrane region" description="Helical" evidence="6">
    <location>
        <begin position="52"/>
        <end position="72"/>
    </location>
</feature>
<evidence type="ECO:0000313" key="9">
    <source>
        <dbReference type="Proteomes" id="UP000058599"/>
    </source>
</evidence>
<feature type="transmembrane region" description="Helical" evidence="6">
    <location>
        <begin position="143"/>
        <end position="164"/>
    </location>
</feature>
<feature type="transmembrane region" description="Helical" evidence="6">
    <location>
        <begin position="170"/>
        <end position="192"/>
    </location>
</feature>
<accession>A0AA86GRF2</accession>
<dbReference type="PANTHER" id="PTHR23505:SF79">
    <property type="entry name" value="PROTEIN SPINSTER"/>
    <property type="match status" value="1"/>
</dbReference>
<feature type="transmembrane region" description="Helical" evidence="6">
    <location>
        <begin position="365"/>
        <end position="389"/>
    </location>
</feature>
<feature type="transmembrane region" description="Helical" evidence="6">
    <location>
        <begin position="266"/>
        <end position="290"/>
    </location>
</feature>
<name>A0AA86GRF2_9SPHN</name>
<dbReference type="AlphaFoldDB" id="A0AA86GRF2"/>
<dbReference type="CDD" id="cd17328">
    <property type="entry name" value="MFS_spinster_like"/>
    <property type="match status" value="1"/>
</dbReference>
<dbReference type="InterPro" id="IPR011701">
    <property type="entry name" value="MFS"/>
</dbReference>
<dbReference type="GO" id="GO:0022857">
    <property type="term" value="F:transmembrane transporter activity"/>
    <property type="evidence" value="ECO:0007669"/>
    <property type="project" value="InterPro"/>
</dbReference>
<evidence type="ECO:0000259" key="7">
    <source>
        <dbReference type="PROSITE" id="PS50850"/>
    </source>
</evidence>
<evidence type="ECO:0000256" key="2">
    <source>
        <dbReference type="ARBA" id="ARBA00022448"/>
    </source>
</evidence>
<feature type="transmembrane region" description="Helical" evidence="6">
    <location>
        <begin position="302"/>
        <end position="325"/>
    </location>
</feature>
<dbReference type="GO" id="GO:0016020">
    <property type="term" value="C:membrane"/>
    <property type="evidence" value="ECO:0007669"/>
    <property type="project" value="UniProtKB-SubCell"/>
</dbReference>
<feature type="transmembrane region" description="Helical" evidence="6">
    <location>
        <begin position="113"/>
        <end position="131"/>
    </location>
</feature>
<feature type="domain" description="Major facilitator superfamily (MFS) profile" evidence="7">
    <location>
        <begin position="17"/>
        <end position="419"/>
    </location>
</feature>
<dbReference type="PROSITE" id="PS50850">
    <property type="entry name" value="MFS"/>
    <property type="match status" value="1"/>
</dbReference>
<proteinExistence type="predicted"/>
<dbReference type="EMBL" id="CP012199">
    <property type="protein sequence ID" value="AMG75033.1"/>
    <property type="molecule type" value="Genomic_DNA"/>
</dbReference>
<protein>
    <submittedName>
        <fullName evidence="8">Major facilitator family transporter</fullName>
    </submittedName>
</protein>
<organism evidence="8 9">
    <name type="scientific">Sphingopyxis granuli</name>
    <dbReference type="NCBI Taxonomy" id="267128"/>
    <lineage>
        <taxon>Bacteria</taxon>
        <taxon>Pseudomonadati</taxon>
        <taxon>Pseudomonadota</taxon>
        <taxon>Alphaproteobacteria</taxon>
        <taxon>Sphingomonadales</taxon>
        <taxon>Sphingomonadaceae</taxon>
        <taxon>Sphingopyxis</taxon>
    </lineage>
</organism>
<feature type="transmembrane region" description="Helical" evidence="6">
    <location>
        <begin position="84"/>
        <end position="107"/>
    </location>
</feature>
<keyword evidence="4 6" id="KW-1133">Transmembrane helix</keyword>
<evidence type="ECO:0000313" key="8">
    <source>
        <dbReference type="EMBL" id="AMG75033.1"/>
    </source>
</evidence>
<dbReference type="Proteomes" id="UP000058599">
    <property type="component" value="Chromosome"/>
</dbReference>
<gene>
    <name evidence="8" type="ORF">SGRAN_2683</name>
</gene>
<dbReference type="InterPro" id="IPR036259">
    <property type="entry name" value="MFS_trans_sf"/>
</dbReference>
<dbReference type="Pfam" id="PF07690">
    <property type="entry name" value="MFS_1"/>
    <property type="match status" value="1"/>
</dbReference>
<evidence type="ECO:0000256" key="1">
    <source>
        <dbReference type="ARBA" id="ARBA00004141"/>
    </source>
</evidence>
<keyword evidence="3 6" id="KW-0812">Transmembrane</keyword>
<dbReference type="Gene3D" id="1.20.1250.20">
    <property type="entry name" value="MFS general substrate transporter like domains"/>
    <property type="match status" value="1"/>
</dbReference>
<evidence type="ECO:0000256" key="4">
    <source>
        <dbReference type="ARBA" id="ARBA00022989"/>
    </source>
</evidence>
<sequence>MTSATMHSPADSQRRLVLWLLVAAYTLNFVDRTIVAAIGQAIKDDLKITDTQLGLLGGLYFALLYTILGIPLARLAERASRVKIISAAIFIWSGFTALCGMASSYAMLAACRFGVGVGEAGLSPPAHSLISDYYEPKKRASALSIYSLGVPIGVMIGAVGGGWLAQNYSWRVAFIVLGLPGVLLALVIKFLVREPVRGAMEAEPSGPLKPYVLREDVLETGRVARAMFRNWTLFNMMMGITLISFAGYGGGAFVQPYWSRTFGLDYAQVGLITGLIGGASQGAGVLLGGLVSDRLARRGATIWYGLVPAIGIALSYPLIVAIYTADSWQAAAAWMLFPGALSYTYMGPTYGVVQNAFPPERRATATAVLFFVLNLIALGFGPPLTGWLIDHLGAFHHAYPAVEGVLPALVHLFSIDAGAFQAACPGGAGPIAGSAADRACRAAVELATRQGVLIAYAVGLWAALHYLLAALGLRRGMPRTD</sequence>
<feature type="transmembrane region" description="Helical" evidence="6">
    <location>
        <begin position="232"/>
        <end position="254"/>
    </location>
</feature>